<dbReference type="SUPFAM" id="SSF52540">
    <property type="entry name" value="P-loop containing nucleoside triphosphate hydrolases"/>
    <property type="match status" value="1"/>
</dbReference>
<gene>
    <name evidence="14" type="ORF">AEAE_1279</name>
</gene>
<dbReference type="InterPro" id="IPR003593">
    <property type="entry name" value="AAA+_ATPase"/>
</dbReference>
<dbReference type="RefSeq" id="WP_094690353.1">
    <property type="nucleotide sequence ID" value="NZ_JACBYZ010000001.1"/>
</dbReference>
<dbReference type="CDD" id="cd18542">
    <property type="entry name" value="ABC_6TM_YknU_like"/>
    <property type="match status" value="1"/>
</dbReference>
<feature type="transmembrane region" description="Helical" evidence="11">
    <location>
        <begin position="262"/>
        <end position="281"/>
    </location>
</feature>
<dbReference type="Pfam" id="PF00005">
    <property type="entry name" value="ABC_tran"/>
    <property type="match status" value="1"/>
</dbReference>
<dbReference type="GO" id="GO:0005886">
    <property type="term" value="C:plasma membrane"/>
    <property type="evidence" value="ECO:0007669"/>
    <property type="project" value="UniProtKB-SubCell"/>
</dbReference>
<evidence type="ECO:0000256" key="11">
    <source>
        <dbReference type="SAM" id="Phobius"/>
    </source>
</evidence>
<dbReference type="PANTHER" id="PTHR43394">
    <property type="entry name" value="ATP-DEPENDENT PERMEASE MDL1, MITOCHONDRIAL"/>
    <property type="match status" value="1"/>
</dbReference>
<evidence type="ECO:0000256" key="1">
    <source>
        <dbReference type="ARBA" id="ARBA00004429"/>
    </source>
</evidence>
<protein>
    <submittedName>
        <fullName evidence="14">Multidrug ABC transporter ATP-binding protein</fullName>
    </submittedName>
</protein>
<keyword evidence="15" id="KW-1185">Reference proteome</keyword>
<evidence type="ECO:0000256" key="2">
    <source>
        <dbReference type="ARBA" id="ARBA00022448"/>
    </source>
</evidence>
<evidence type="ECO:0000256" key="5">
    <source>
        <dbReference type="ARBA" id="ARBA00022692"/>
    </source>
</evidence>
<dbReference type="InterPro" id="IPR039421">
    <property type="entry name" value="Type_1_exporter"/>
</dbReference>
<dbReference type="AlphaFoldDB" id="A0A261F7W3"/>
<dbReference type="SMART" id="SM00382">
    <property type="entry name" value="AAA"/>
    <property type="match status" value="1"/>
</dbReference>
<accession>A0A261F7W3</accession>
<keyword evidence="7 14" id="KW-0067">ATP-binding</keyword>
<reference evidence="14 15" key="1">
    <citation type="journal article" date="2017" name="BMC Genomics">
        <title>Comparative genomic and phylogenomic analyses of the Bifidobacteriaceae family.</title>
        <authorList>
            <person name="Lugli G.A."/>
            <person name="Milani C."/>
            <person name="Turroni F."/>
            <person name="Duranti S."/>
            <person name="Mancabelli L."/>
            <person name="Mangifesta M."/>
            <person name="Ferrario C."/>
            <person name="Modesto M."/>
            <person name="Mattarelli P."/>
            <person name="Jiri K."/>
            <person name="van Sinderen D."/>
            <person name="Ventura M."/>
        </authorList>
    </citation>
    <scope>NUCLEOTIDE SEQUENCE [LARGE SCALE GENOMIC DNA]</scope>
    <source>
        <strain evidence="14 15">LMG 21773</strain>
    </source>
</reference>
<dbReference type="GO" id="GO:0015421">
    <property type="term" value="F:ABC-type oligopeptide transporter activity"/>
    <property type="evidence" value="ECO:0007669"/>
    <property type="project" value="TreeGrafter"/>
</dbReference>
<evidence type="ECO:0000259" key="12">
    <source>
        <dbReference type="PROSITE" id="PS50893"/>
    </source>
</evidence>
<dbReference type="InterPro" id="IPR003439">
    <property type="entry name" value="ABC_transporter-like_ATP-bd"/>
</dbReference>
<evidence type="ECO:0000259" key="13">
    <source>
        <dbReference type="PROSITE" id="PS50929"/>
    </source>
</evidence>
<dbReference type="GO" id="GO:0016887">
    <property type="term" value="F:ATP hydrolysis activity"/>
    <property type="evidence" value="ECO:0007669"/>
    <property type="project" value="InterPro"/>
</dbReference>
<dbReference type="OrthoDB" id="9806127at2"/>
<comment type="subcellular location">
    <subcellularLocation>
        <location evidence="1">Cell inner membrane</location>
        <topology evidence="1">Multi-pass membrane protein</topology>
    </subcellularLocation>
</comment>
<dbReference type="Gene3D" id="3.40.50.300">
    <property type="entry name" value="P-loop containing nucleotide triphosphate hydrolases"/>
    <property type="match status" value="1"/>
</dbReference>
<keyword evidence="2" id="KW-0813">Transport</keyword>
<keyword evidence="5 11" id="KW-0812">Transmembrane</keyword>
<evidence type="ECO:0000256" key="7">
    <source>
        <dbReference type="ARBA" id="ARBA00022840"/>
    </source>
</evidence>
<evidence type="ECO:0000313" key="14">
    <source>
        <dbReference type="EMBL" id="OZG55155.1"/>
    </source>
</evidence>
<keyword evidence="8 11" id="KW-1133">Transmembrane helix</keyword>
<evidence type="ECO:0000256" key="9">
    <source>
        <dbReference type="ARBA" id="ARBA00023136"/>
    </source>
</evidence>
<dbReference type="PANTHER" id="PTHR43394:SF1">
    <property type="entry name" value="ATP-BINDING CASSETTE SUB-FAMILY B MEMBER 10, MITOCHONDRIAL"/>
    <property type="match status" value="1"/>
</dbReference>
<keyword evidence="9 11" id="KW-0472">Membrane</keyword>
<dbReference type="EMBL" id="MWWU01000005">
    <property type="protein sequence ID" value="OZG55155.1"/>
    <property type="molecule type" value="Genomic_DNA"/>
</dbReference>
<dbReference type="InterPro" id="IPR027417">
    <property type="entry name" value="P-loop_NTPase"/>
</dbReference>
<keyword evidence="3" id="KW-1003">Cell membrane</keyword>
<dbReference type="GO" id="GO:0005524">
    <property type="term" value="F:ATP binding"/>
    <property type="evidence" value="ECO:0007669"/>
    <property type="project" value="UniProtKB-KW"/>
</dbReference>
<organism evidence="14 15">
    <name type="scientific">Aeriscardovia aeriphila</name>
    <dbReference type="NCBI Taxonomy" id="218139"/>
    <lineage>
        <taxon>Bacteria</taxon>
        <taxon>Bacillati</taxon>
        <taxon>Actinomycetota</taxon>
        <taxon>Actinomycetes</taxon>
        <taxon>Bifidobacteriales</taxon>
        <taxon>Bifidobacteriaceae</taxon>
        <taxon>Aeriscardovia</taxon>
    </lineage>
</organism>
<dbReference type="Proteomes" id="UP000228976">
    <property type="component" value="Unassembled WGS sequence"/>
</dbReference>
<proteinExistence type="inferred from homology"/>
<dbReference type="PROSITE" id="PS50893">
    <property type="entry name" value="ABC_TRANSPORTER_2"/>
    <property type="match status" value="1"/>
</dbReference>
<feature type="transmembrane region" description="Helical" evidence="11">
    <location>
        <begin position="66"/>
        <end position="87"/>
    </location>
</feature>
<comment type="caution">
    <text evidence="14">The sequence shown here is derived from an EMBL/GenBank/DDBJ whole genome shotgun (WGS) entry which is preliminary data.</text>
</comment>
<dbReference type="InterPro" id="IPR036640">
    <property type="entry name" value="ABC1_TM_sf"/>
</dbReference>
<keyword evidence="6" id="KW-0547">Nucleotide-binding</keyword>
<keyword evidence="4" id="KW-0997">Cell inner membrane</keyword>
<feature type="domain" description="ABC transmembrane type-1" evidence="13">
    <location>
        <begin position="30"/>
        <end position="312"/>
    </location>
</feature>
<evidence type="ECO:0000256" key="3">
    <source>
        <dbReference type="ARBA" id="ARBA00022475"/>
    </source>
</evidence>
<dbReference type="Gene3D" id="1.20.1560.10">
    <property type="entry name" value="ABC transporter type 1, transmembrane domain"/>
    <property type="match status" value="1"/>
</dbReference>
<dbReference type="PROSITE" id="PS50929">
    <property type="entry name" value="ABC_TM1F"/>
    <property type="match status" value="1"/>
</dbReference>
<sequence>MYVEPTAVSQKHSNLRWIWEYGKPDKWSLVISLILFAFDKVVTLIPPFIAGVIVDECITRGITTRLVPLLVVFIASNLGHMLLRYIYEIMMQRFGQNVLYRLVSDEFEKLHSLDFQYFNHTDTGDLMNRMTSDTEAIRFFISWAGLQLVDSAIMLISALDMMFYLNWILALVLTLITPLFFFVVRRMSKSSHRIFYSIRQSLSRLNDMVEENIEANRVVKAFAREPYENKKFEEHNQDFLNKNMDLAYNNAKFMPLIDGISYTIDFVILILGGVLALMGNMRVGTLVSFMNYQWMVDMPLRMSGWLLNDYQRFNASCIKIRRLLGTSAMISDDLSAFSGHKDLAQRTIKGDIRFDHVSFAFPDDPDTLVLNDVSFHIRPGEKLGVLGETGSGKSTLVALIARFYDPTSGHVYIDDIDARFWPLEKLRSEVTLAFQDTFLFSDTIGQNIVFGASRDEEEVVYDDPVEAMRAAEIRHKSTVDGAFVRSMARIADADDFIQEMPEKYDTVVGERGVGLSGGQKQRISLARALADNPSVLIMDDTTSAVDMETEGMIQKNLRELAGGKTVVTIAYRISSVRDADQILVIDHGKIIERGDHKSLVAAHGMYWDVYSRQMGLQLGTDNLKKLEKQEPSQEGGR</sequence>
<evidence type="ECO:0000256" key="4">
    <source>
        <dbReference type="ARBA" id="ARBA00022519"/>
    </source>
</evidence>
<feature type="domain" description="ABC transporter" evidence="12">
    <location>
        <begin position="352"/>
        <end position="612"/>
    </location>
</feature>
<dbReference type="InterPro" id="IPR011527">
    <property type="entry name" value="ABC1_TM_dom"/>
</dbReference>
<evidence type="ECO:0000313" key="15">
    <source>
        <dbReference type="Proteomes" id="UP000228976"/>
    </source>
</evidence>
<dbReference type="PROSITE" id="PS00211">
    <property type="entry name" value="ABC_TRANSPORTER_1"/>
    <property type="match status" value="1"/>
</dbReference>
<evidence type="ECO:0000256" key="10">
    <source>
        <dbReference type="ARBA" id="ARBA00023455"/>
    </source>
</evidence>
<dbReference type="FunFam" id="3.40.50.300:FF:000221">
    <property type="entry name" value="Multidrug ABC transporter ATP-binding protein"/>
    <property type="match status" value="1"/>
</dbReference>
<evidence type="ECO:0000256" key="6">
    <source>
        <dbReference type="ARBA" id="ARBA00022741"/>
    </source>
</evidence>
<feature type="transmembrane region" description="Helical" evidence="11">
    <location>
        <begin position="136"/>
        <end position="158"/>
    </location>
</feature>
<dbReference type="Pfam" id="PF00664">
    <property type="entry name" value="ABC_membrane"/>
    <property type="match status" value="1"/>
</dbReference>
<dbReference type="SUPFAM" id="SSF90123">
    <property type="entry name" value="ABC transporter transmembrane region"/>
    <property type="match status" value="1"/>
</dbReference>
<evidence type="ECO:0000256" key="8">
    <source>
        <dbReference type="ARBA" id="ARBA00022989"/>
    </source>
</evidence>
<name>A0A261F7W3_9BIFI</name>
<dbReference type="InterPro" id="IPR017871">
    <property type="entry name" value="ABC_transporter-like_CS"/>
</dbReference>
<comment type="similarity">
    <text evidence="10">Belongs to the ABC transporter superfamily. Siderophore-Fe(3+) uptake transporter (SIUT) (TC 3.A.1.21) family.</text>
</comment>
<feature type="transmembrane region" description="Helical" evidence="11">
    <location>
        <begin position="29"/>
        <end position="54"/>
    </location>
</feature>
<feature type="transmembrane region" description="Helical" evidence="11">
    <location>
        <begin position="164"/>
        <end position="184"/>
    </location>
</feature>